<proteinExistence type="predicted"/>
<gene>
    <name evidence="1" type="ORF">GMES_1156</name>
</gene>
<sequence length="49" mass="5463">MGVLRNSCNWLAISGWLLAVYAYCSESQWLHGNQSKASKSKDQRTISSS</sequence>
<reference evidence="1 2" key="1">
    <citation type="journal article" date="2017" name="Antonie Van Leeuwenhoek">
        <title>Rhizobium rhizosphaerae sp. nov., a novel species isolated from rice rhizosphere.</title>
        <authorList>
            <person name="Zhao J.J."/>
            <person name="Zhang J."/>
            <person name="Zhang R.J."/>
            <person name="Zhang C.W."/>
            <person name="Yin H.Q."/>
            <person name="Zhang X.X."/>
        </authorList>
    </citation>
    <scope>NUCLEOTIDE SEQUENCE [LARGE SCALE GENOMIC DNA]</scope>
    <source>
        <strain evidence="1 2">KMM 241</strain>
    </source>
</reference>
<dbReference type="Proteomes" id="UP000006263">
    <property type="component" value="Unassembled WGS sequence"/>
</dbReference>
<accession>K6ZJ98</accession>
<protein>
    <submittedName>
        <fullName evidence="1">Uncharacterized protein</fullName>
    </submittedName>
</protein>
<dbReference type="AlphaFoldDB" id="K6ZJ98"/>
<evidence type="ECO:0000313" key="2">
    <source>
        <dbReference type="Proteomes" id="UP000006263"/>
    </source>
</evidence>
<evidence type="ECO:0000313" key="1">
    <source>
        <dbReference type="EMBL" id="GAC23455.1"/>
    </source>
</evidence>
<dbReference type="EMBL" id="BAEP01000023">
    <property type="protein sequence ID" value="GAC23455.1"/>
    <property type="molecule type" value="Genomic_DNA"/>
</dbReference>
<name>K6ZJ98_9ALTE</name>
<organism evidence="1 2">
    <name type="scientific">Paraglaciecola mesophila KMM 241</name>
    <dbReference type="NCBI Taxonomy" id="1128912"/>
    <lineage>
        <taxon>Bacteria</taxon>
        <taxon>Pseudomonadati</taxon>
        <taxon>Pseudomonadota</taxon>
        <taxon>Gammaproteobacteria</taxon>
        <taxon>Alteromonadales</taxon>
        <taxon>Alteromonadaceae</taxon>
        <taxon>Paraglaciecola</taxon>
    </lineage>
</organism>
<comment type="caution">
    <text evidence="1">The sequence shown here is derived from an EMBL/GenBank/DDBJ whole genome shotgun (WGS) entry which is preliminary data.</text>
</comment>